<organism evidence="1 2">
    <name type="scientific">Pedobacter steynii</name>
    <dbReference type="NCBI Taxonomy" id="430522"/>
    <lineage>
        <taxon>Bacteria</taxon>
        <taxon>Pseudomonadati</taxon>
        <taxon>Bacteroidota</taxon>
        <taxon>Sphingobacteriia</taxon>
        <taxon>Sphingobacteriales</taxon>
        <taxon>Sphingobacteriaceae</taxon>
        <taxon>Pedobacter</taxon>
    </lineage>
</organism>
<keyword evidence="2" id="KW-1185">Reference proteome</keyword>
<evidence type="ECO:0000313" key="2">
    <source>
        <dbReference type="Proteomes" id="UP000183200"/>
    </source>
</evidence>
<protein>
    <submittedName>
        <fullName evidence="1">Uncharacterized protein</fullName>
    </submittedName>
</protein>
<dbReference type="EMBL" id="FNGY01000003">
    <property type="protein sequence ID" value="SDM31491.1"/>
    <property type="molecule type" value="Genomic_DNA"/>
</dbReference>
<accession>A0A1G9S7Z0</accession>
<name>A0A1G9S7Z0_9SPHI</name>
<sequence length="170" mass="19429">MEYPGYWRHYHMKPTLILYLILIALTLSCNSRHTEVHAYTAAENTLSMKRFETKQLFGFSNEADDYVLIPHSDSAGRWVGNVIDFVDKEHFVSNYVAWCGNDCFTSVFGRYYFEDSSKVVFFTDSITFSGECSDRPKQTKTGPPVVFYLGDSSSDTLKLSRNRAAAEPDK</sequence>
<evidence type="ECO:0000313" key="1">
    <source>
        <dbReference type="EMBL" id="SDM31491.1"/>
    </source>
</evidence>
<dbReference type="Proteomes" id="UP000183200">
    <property type="component" value="Unassembled WGS sequence"/>
</dbReference>
<reference evidence="2" key="1">
    <citation type="submission" date="2016-10" db="EMBL/GenBank/DDBJ databases">
        <authorList>
            <person name="Varghese N."/>
            <person name="Submissions S."/>
        </authorList>
    </citation>
    <scope>NUCLEOTIDE SEQUENCE [LARGE SCALE GENOMIC DNA]</scope>
    <source>
        <strain evidence="2">DSM 19110</strain>
    </source>
</reference>
<dbReference type="AlphaFoldDB" id="A0A1G9S7Z0"/>
<proteinExistence type="predicted"/>
<gene>
    <name evidence="1" type="ORF">SAMN05421820_103495</name>
</gene>